<evidence type="ECO:0000256" key="7">
    <source>
        <dbReference type="ARBA" id="ARBA00023136"/>
    </source>
</evidence>
<dbReference type="PANTHER" id="PTHR42711:SF19">
    <property type="entry name" value="DOXORUBICIN RESISTANCE ATP-BINDING PROTEIN DRRA"/>
    <property type="match status" value="1"/>
</dbReference>
<evidence type="ECO:0000256" key="6">
    <source>
        <dbReference type="ARBA" id="ARBA00022967"/>
    </source>
</evidence>
<dbReference type="GO" id="GO:0005524">
    <property type="term" value="F:ATP binding"/>
    <property type="evidence" value="ECO:0007669"/>
    <property type="project" value="UniProtKB-KW"/>
</dbReference>
<keyword evidence="4" id="KW-0547">Nucleotide-binding</keyword>
<dbReference type="GO" id="GO:0016887">
    <property type="term" value="F:ATP hydrolysis activity"/>
    <property type="evidence" value="ECO:0007669"/>
    <property type="project" value="InterPro"/>
</dbReference>
<dbReference type="InterPro" id="IPR050763">
    <property type="entry name" value="ABC_transporter_ATP-binding"/>
</dbReference>
<dbReference type="InterPro" id="IPR027417">
    <property type="entry name" value="P-loop_NTPase"/>
</dbReference>
<dbReference type="Pfam" id="PF00005">
    <property type="entry name" value="ABC_tran"/>
    <property type="match status" value="1"/>
</dbReference>
<keyword evidence="7" id="KW-0472">Membrane</keyword>
<comment type="subcellular location">
    <subcellularLocation>
        <location evidence="1">Cell membrane</location>
        <topology evidence="1">Peripheral membrane protein</topology>
        <orientation evidence="1">Cytoplasmic side</orientation>
    </subcellularLocation>
</comment>
<dbReference type="PROSITE" id="PS00211">
    <property type="entry name" value="ABC_TRANSPORTER_1"/>
    <property type="match status" value="1"/>
</dbReference>
<dbReference type="EMBL" id="CAFBLU010000009">
    <property type="protein sequence ID" value="CAB4871358.1"/>
    <property type="molecule type" value="Genomic_DNA"/>
</dbReference>
<dbReference type="NCBIfam" id="TIGR01188">
    <property type="entry name" value="drrA"/>
    <property type="match status" value="1"/>
</dbReference>
<sequence length="312" mass="32865">MSMIEVSDLQKTFGKGDEAVHAVRGVDFQVDEGQIFGLLGANGAGKSTCVLMLATLLAPTGGSARVNGFDVLKQPNEVRQSFGAALQETGLDPLQKGVELLELHGRLYGYDKQTAKARAADLLETVGLSDDGGRRIGTYSGGMRRRLDLAAALIHHPRILFLDEPTTGLDPASRRAIWEEVSKLKSEGVTVLLTTQYLEEADQLADHVAIMADGVIAATGTPDDLKAGMGADVVDVELADEAEAARAAAAVGLEAKVVGNEIRISATDGPAVLARVMNQLRDLGIEPKGVSLTQPTLDDVFLNLTDGGSGHE</sequence>
<dbReference type="PANTHER" id="PTHR42711">
    <property type="entry name" value="ABC TRANSPORTER ATP-BINDING PROTEIN"/>
    <property type="match status" value="1"/>
</dbReference>
<dbReference type="InterPro" id="IPR017871">
    <property type="entry name" value="ABC_transporter-like_CS"/>
</dbReference>
<reference evidence="10" key="1">
    <citation type="submission" date="2020-05" db="EMBL/GenBank/DDBJ databases">
        <authorList>
            <person name="Chiriac C."/>
            <person name="Salcher M."/>
            <person name="Ghai R."/>
            <person name="Kavagutti S V."/>
        </authorList>
    </citation>
    <scope>NUCLEOTIDE SEQUENCE</scope>
</reference>
<protein>
    <submittedName>
        <fullName evidence="10">Unannotated protein</fullName>
    </submittedName>
</protein>
<comment type="similarity">
    <text evidence="8">Belongs to the ABC transporter superfamily. Drug exporter-1 (DrugE1) (TC 3.A.1.105) family.</text>
</comment>
<dbReference type="GO" id="GO:1900753">
    <property type="term" value="P:doxorubicin transport"/>
    <property type="evidence" value="ECO:0007669"/>
    <property type="project" value="InterPro"/>
</dbReference>
<dbReference type="InterPro" id="IPR003593">
    <property type="entry name" value="AAA+_ATPase"/>
</dbReference>
<feature type="domain" description="ABC transporter" evidence="9">
    <location>
        <begin position="4"/>
        <end position="238"/>
    </location>
</feature>
<name>A0A6J7DPD3_9ZZZZ</name>
<dbReference type="Pfam" id="PF13732">
    <property type="entry name" value="DrrA1-3_C"/>
    <property type="match status" value="1"/>
</dbReference>
<proteinExistence type="inferred from homology"/>
<dbReference type="Gene3D" id="3.40.50.300">
    <property type="entry name" value="P-loop containing nucleotide triphosphate hydrolases"/>
    <property type="match status" value="1"/>
</dbReference>
<evidence type="ECO:0000256" key="3">
    <source>
        <dbReference type="ARBA" id="ARBA00022475"/>
    </source>
</evidence>
<organism evidence="10">
    <name type="scientific">freshwater metagenome</name>
    <dbReference type="NCBI Taxonomy" id="449393"/>
    <lineage>
        <taxon>unclassified sequences</taxon>
        <taxon>metagenomes</taxon>
        <taxon>ecological metagenomes</taxon>
    </lineage>
</organism>
<gene>
    <name evidence="10" type="ORF">UFOPK3444_00745</name>
</gene>
<keyword evidence="3" id="KW-1003">Cell membrane</keyword>
<dbReference type="PROSITE" id="PS50893">
    <property type="entry name" value="ABC_TRANSPORTER_2"/>
    <property type="match status" value="1"/>
</dbReference>
<evidence type="ECO:0000259" key="9">
    <source>
        <dbReference type="PROSITE" id="PS50893"/>
    </source>
</evidence>
<evidence type="ECO:0000313" key="10">
    <source>
        <dbReference type="EMBL" id="CAB4871358.1"/>
    </source>
</evidence>
<keyword evidence="2" id="KW-0813">Transport</keyword>
<accession>A0A6J7DPD3</accession>
<evidence type="ECO:0000256" key="4">
    <source>
        <dbReference type="ARBA" id="ARBA00022741"/>
    </source>
</evidence>
<dbReference type="SUPFAM" id="SSF52540">
    <property type="entry name" value="P-loop containing nucleoside triphosphate hydrolases"/>
    <property type="match status" value="1"/>
</dbReference>
<dbReference type="SMART" id="SM00382">
    <property type="entry name" value="AAA"/>
    <property type="match status" value="1"/>
</dbReference>
<evidence type="ECO:0000256" key="2">
    <source>
        <dbReference type="ARBA" id="ARBA00022448"/>
    </source>
</evidence>
<keyword evidence="5" id="KW-0067">ATP-binding</keyword>
<dbReference type="InterPro" id="IPR025302">
    <property type="entry name" value="DrrA1/2-like_C"/>
</dbReference>
<dbReference type="AlphaFoldDB" id="A0A6J7DPD3"/>
<evidence type="ECO:0000256" key="8">
    <source>
        <dbReference type="ARBA" id="ARBA00049985"/>
    </source>
</evidence>
<keyword evidence="6" id="KW-1278">Translocase</keyword>
<dbReference type="GO" id="GO:0043215">
    <property type="term" value="P:daunorubicin transport"/>
    <property type="evidence" value="ECO:0007669"/>
    <property type="project" value="InterPro"/>
</dbReference>
<dbReference type="InterPro" id="IPR003439">
    <property type="entry name" value="ABC_transporter-like_ATP-bd"/>
</dbReference>
<dbReference type="InterPro" id="IPR005894">
    <property type="entry name" value="DrrA"/>
</dbReference>
<evidence type="ECO:0000256" key="5">
    <source>
        <dbReference type="ARBA" id="ARBA00022840"/>
    </source>
</evidence>
<evidence type="ECO:0000256" key="1">
    <source>
        <dbReference type="ARBA" id="ARBA00004413"/>
    </source>
</evidence>
<dbReference type="GO" id="GO:0005886">
    <property type="term" value="C:plasma membrane"/>
    <property type="evidence" value="ECO:0007669"/>
    <property type="project" value="UniProtKB-SubCell"/>
</dbReference>